<dbReference type="InterPro" id="IPR000914">
    <property type="entry name" value="SBP_5_dom"/>
</dbReference>
<proteinExistence type="predicted"/>
<dbReference type="InterPro" id="IPR039424">
    <property type="entry name" value="SBP_5"/>
</dbReference>
<dbReference type="Gene3D" id="3.10.105.10">
    <property type="entry name" value="Dipeptide-binding Protein, Domain 3"/>
    <property type="match status" value="1"/>
</dbReference>
<dbReference type="EMBL" id="CP099547">
    <property type="protein sequence ID" value="USR79141.1"/>
    <property type="molecule type" value="Genomic_DNA"/>
</dbReference>
<dbReference type="PIRSF" id="PIRSF002741">
    <property type="entry name" value="MppA"/>
    <property type="match status" value="1"/>
</dbReference>
<organism evidence="3 4">
    <name type="scientific">Arcanobacterium pinnipediorum</name>
    <dbReference type="NCBI Taxonomy" id="1503041"/>
    <lineage>
        <taxon>Bacteria</taxon>
        <taxon>Bacillati</taxon>
        <taxon>Actinomycetota</taxon>
        <taxon>Actinomycetes</taxon>
        <taxon>Actinomycetales</taxon>
        <taxon>Actinomycetaceae</taxon>
        <taxon>Arcanobacterium</taxon>
    </lineage>
</organism>
<dbReference type="Pfam" id="PF00496">
    <property type="entry name" value="SBP_bac_5"/>
    <property type="match status" value="1"/>
</dbReference>
<evidence type="ECO:0000256" key="1">
    <source>
        <dbReference type="SAM" id="SignalP"/>
    </source>
</evidence>
<dbReference type="SUPFAM" id="SSF53850">
    <property type="entry name" value="Periplasmic binding protein-like II"/>
    <property type="match status" value="1"/>
</dbReference>
<feature type="signal peptide" evidence="1">
    <location>
        <begin position="1"/>
        <end position="27"/>
    </location>
</feature>
<dbReference type="PANTHER" id="PTHR30290">
    <property type="entry name" value="PERIPLASMIC BINDING COMPONENT OF ABC TRANSPORTER"/>
    <property type="match status" value="1"/>
</dbReference>
<dbReference type="PROSITE" id="PS51257">
    <property type="entry name" value="PROKAR_LIPOPROTEIN"/>
    <property type="match status" value="1"/>
</dbReference>
<gene>
    <name evidence="3" type="ORF">NG665_07085</name>
</gene>
<name>A0ABY5AI71_9ACTO</name>
<feature type="chain" id="PRO_5047351065" evidence="1">
    <location>
        <begin position="28"/>
        <end position="567"/>
    </location>
</feature>
<keyword evidence="1" id="KW-0732">Signal</keyword>
<protein>
    <submittedName>
        <fullName evidence="3">ABC transporter family substrate-binding protein</fullName>
    </submittedName>
</protein>
<dbReference type="PANTHER" id="PTHR30290:SF65">
    <property type="entry name" value="MONOACYL PHOSPHATIDYLINOSITOL TETRAMANNOSIDE-BINDING PROTEIN LPQW-RELATED"/>
    <property type="match status" value="1"/>
</dbReference>
<keyword evidence="4" id="KW-1185">Reference proteome</keyword>
<dbReference type="Proteomes" id="UP001056109">
    <property type="component" value="Chromosome"/>
</dbReference>
<reference evidence="3" key="1">
    <citation type="submission" date="2022-06" db="EMBL/GenBank/DDBJ databases">
        <title>Complete Genome Sequence of Arcanobacterium pinnipediorum strain DSM 28752 isolated from a harbour seal.</title>
        <authorList>
            <person name="Borowiak M."/>
            <person name="Kreitlow A."/>
            <person name="Alssahen M."/>
            <person name="Malorny B."/>
            <person name="Laemmler C."/>
            <person name="Prenger-Berninghoff E."/>
            <person name="Siebert U."/>
            <person name="Ploetz M."/>
            <person name="Abdulmawjood A."/>
        </authorList>
    </citation>
    <scope>NUCLEOTIDE SEQUENCE</scope>
    <source>
        <strain evidence="3">DSM 28752</strain>
    </source>
</reference>
<dbReference type="Gene3D" id="3.40.190.10">
    <property type="entry name" value="Periplasmic binding protein-like II"/>
    <property type="match status" value="1"/>
</dbReference>
<feature type="domain" description="Solute-binding protein family 5" evidence="2">
    <location>
        <begin position="124"/>
        <end position="478"/>
    </location>
</feature>
<dbReference type="InterPro" id="IPR030678">
    <property type="entry name" value="Peptide/Ni-bd"/>
</dbReference>
<evidence type="ECO:0000313" key="3">
    <source>
        <dbReference type="EMBL" id="USR79141.1"/>
    </source>
</evidence>
<sequence length="567" mass="61715">MGIKKAGFALVAASALVLSACSGPASSESGSDDAGKATAALPASDYNKVDPADLKEGGTLRLAIAGLPTNFNSLHVNGNTTETSDIWGWANTGNFIYADDASWEVNKDFVESYDVSNKADGDAKMTVTLKLNPEAKWYDGTPINVADYQASWNACKSQDTGYDCASTDGWEHIISIEQGADEYEVVAKFKIEYPDWSAILGSRYAAAGMADQAMFNEGWATTDVNVLNKFVAGPFKFKSIDEGAKRVTLEQNEKWWGEKPKLDTITFSVLDTKAQPQAFANNELDVVDNVLEAAAYELIKGRQDADIKQSASTVWRHITLNSNAEALSDVKVRRAIQKGIDSADFLATDMAGLPVEGLDLSLGNHFFMPGQAGYEDHAVKFDPEGAMKDLEELGFKMNETTKLFEKDGKPLSFNFTRFPGIPASDNAAALLKEHMKAIGINVNFVDVPPAEFANVLEAGEFESVTFGWRGTPYPMANVGQIYGPGSASNFSKVDDPKIAEYVEKIAAETDNAKRVKLTNEVDKVIWDNVMTIPLYYRAKLMAIPSNLANYGATAFQTFLPEHVGYTK</sequence>
<dbReference type="Gene3D" id="3.90.76.10">
    <property type="entry name" value="Dipeptide-binding Protein, Domain 1"/>
    <property type="match status" value="1"/>
</dbReference>
<dbReference type="RefSeq" id="WP_252673015.1">
    <property type="nucleotide sequence ID" value="NZ_CP099547.1"/>
</dbReference>
<evidence type="ECO:0000313" key="4">
    <source>
        <dbReference type="Proteomes" id="UP001056109"/>
    </source>
</evidence>
<accession>A0ABY5AI71</accession>
<dbReference type="CDD" id="cd08501">
    <property type="entry name" value="PBP2_Lpqw"/>
    <property type="match status" value="1"/>
</dbReference>
<evidence type="ECO:0000259" key="2">
    <source>
        <dbReference type="Pfam" id="PF00496"/>
    </source>
</evidence>